<name>A0A1Y2EDJ8_9PEZI</name>
<evidence type="ECO:0000313" key="3">
    <source>
        <dbReference type="Proteomes" id="UP000193689"/>
    </source>
</evidence>
<gene>
    <name evidence="2" type="ORF">BCR38DRAFT_406765</name>
</gene>
<reference evidence="2 3" key="1">
    <citation type="submission" date="2016-07" db="EMBL/GenBank/DDBJ databases">
        <title>Pervasive Adenine N6-methylation of Active Genes in Fungi.</title>
        <authorList>
            <consortium name="DOE Joint Genome Institute"/>
            <person name="Mondo S.J."/>
            <person name="Dannebaum R.O."/>
            <person name="Kuo R.C."/>
            <person name="Labutti K."/>
            <person name="Haridas S."/>
            <person name="Kuo A."/>
            <person name="Salamov A."/>
            <person name="Ahrendt S.R."/>
            <person name="Lipzen A."/>
            <person name="Sullivan W."/>
            <person name="Andreopoulos W.B."/>
            <person name="Clum A."/>
            <person name="Lindquist E."/>
            <person name="Daum C."/>
            <person name="Ramamoorthy G.K."/>
            <person name="Gryganskyi A."/>
            <person name="Culley D."/>
            <person name="Magnuson J.K."/>
            <person name="James T.Y."/>
            <person name="O'Malley M.A."/>
            <person name="Stajich J.E."/>
            <person name="Spatafora J.W."/>
            <person name="Visel A."/>
            <person name="Grigoriev I.V."/>
        </authorList>
    </citation>
    <scope>NUCLEOTIDE SEQUENCE [LARGE SCALE GENOMIC DNA]</scope>
    <source>
        <strain evidence="2 3">CBS 129021</strain>
    </source>
</reference>
<evidence type="ECO:0000256" key="1">
    <source>
        <dbReference type="SAM" id="SignalP"/>
    </source>
</evidence>
<dbReference type="OrthoDB" id="5233033at2759"/>
<dbReference type="Proteomes" id="UP000193689">
    <property type="component" value="Unassembled WGS sequence"/>
</dbReference>
<dbReference type="EMBL" id="MCFJ01000003">
    <property type="protein sequence ID" value="ORY68885.1"/>
    <property type="molecule type" value="Genomic_DNA"/>
</dbReference>
<sequence length="122" mass="13096">MYFTTSLAVLALTALSAASPAADTDSKRQNVEWDFKLFQTTGCTGAADRYSGAGDQACTAGIRNGNALAWIKTFVSADCEVTLFNDVNCNNLVDAFDEETEPEECTAPFDDEVIAAYEVVCD</sequence>
<proteinExistence type="predicted"/>
<accession>A0A1Y2EDJ8</accession>
<organism evidence="2 3">
    <name type="scientific">Pseudomassariella vexata</name>
    <dbReference type="NCBI Taxonomy" id="1141098"/>
    <lineage>
        <taxon>Eukaryota</taxon>
        <taxon>Fungi</taxon>
        <taxon>Dikarya</taxon>
        <taxon>Ascomycota</taxon>
        <taxon>Pezizomycotina</taxon>
        <taxon>Sordariomycetes</taxon>
        <taxon>Xylariomycetidae</taxon>
        <taxon>Amphisphaeriales</taxon>
        <taxon>Pseudomassariaceae</taxon>
        <taxon>Pseudomassariella</taxon>
    </lineage>
</organism>
<protein>
    <submittedName>
        <fullName evidence="2">Uncharacterized protein</fullName>
    </submittedName>
</protein>
<dbReference type="RefSeq" id="XP_040719172.1">
    <property type="nucleotide sequence ID" value="XM_040858085.1"/>
</dbReference>
<comment type="caution">
    <text evidence="2">The sequence shown here is derived from an EMBL/GenBank/DDBJ whole genome shotgun (WGS) entry which is preliminary data.</text>
</comment>
<keyword evidence="1" id="KW-0732">Signal</keyword>
<feature type="chain" id="PRO_5011002865" evidence="1">
    <location>
        <begin position="19"/>
        <end position="122"/>
    </location>
</feature>
<dbReference type="InParanoid" id="A0A1Y2EDJ8"/>
<dbReference type="GeneID" id="63774297"/>
<keyword evidence="3" id="KW-1185">Reference proteome</keyword>
<evidence type="ECO:0000313" key="2">
    <source>
        <dbReference type="EMBL" id="ORY68885.1"/>
    </source>
</evidence>
<feature type="signal peptide" evidence="1">
    <location>
        <begin position="1"/>
        <end position="18"/>
    </location>
</feature>
<dbReference type="AlphaFoldDB" id="A0A1Y2EDJ8"/>